<keyword evidence="2" id="KW-1185">Reference proteome</keyword>
<proteinExistence type="predicted"/>
<dbReference type="KEGG" id="cic:CICLE_v10024647mg"/>
<reference evidence="1 2" key="1">
    <citation type="submission" date="2013-10" db="EMBL/GenBank/DDBJ databases">
        <authorList>
            <consortium name="International Citrus Genome Consortium"/>
            <person name="Jenkins J."/>
            <person name="Schmutz J."/>
            <person name="Prochnik S."/>
            <person name="Rokhsar D."/>
            <person name="Gmitter F."/>
            <person name="Ollitrault P."/>
            <person name="Machado M."/>
            <person name="Talon M."/>
            <person name="Wincker P."/>
            <person name="Jaillon O."/>
            <person name="Morgante M."/>
        </authorList>
    </citation>
    <scope>NUCLEOTIDE SEQUENCE</scope>
    <source>
        <strain evidence="2">cv. Clemenules</strain>
    </source>
</reference>
<dbReference type="EMBL" id="KI536661">
    <property type="protein sequence ID" value="ESR54233.1"/>
    <property type="molecule type" value="Genomic_DNA"/>
</dbReference>
<dbReference type="Gramene" id="ESR54233">
    <property type="protein sequence ID" value="ESR54233"/>
    <property type="gene ID" value="CICLE_v10024647mg"/>
</dbReference>
<protein>
    <submittedName>
        <fullName evidence="1">Uncharacterized protein</fullName>
    </submittedName>
</protein>
<gene>
    <name evidence="1" type="ORF">CICLE_v10024647mg</name>
</gene>
<dbReference type="InParanoid" id="V4T243"/>
<name>V4T243_CITCL</name>
<dbReference type="AlphaFoldDB" id="V4T243"/>
<evidence type="ECO:0000313" key="1">
    <source>
        <dbReference type="EMBL" id="ESR54233.1"/>
    </source>
</evidence>
<accession>V4T243</accession>
<organism evidence="1 2">
    <name type="scientific">Citrus clementina</name>
    <name type="common">Clementine</name>
    <name type="synonym">Citrus deliciosa x Citrus sinensis</name>
    <dbReference type="NCBI Taxonomy" id="85681"/>
    <lineage>
        <taxon>Eukaryota</taxon>
        <taxon>Viridiplantae</taxon>
        <taxon>Streptophyta</taxon>
        <taxon>Embryophyta</taxon>
        <taxon>Tracheophyta</taxon>
        <taxon>Spermatophyta</taxon>
        <taxon>Magnoliopsida</taxon>
        <taxon>eudicotyledons</taxon>
        <taxon>Gunneridae</taxon>
        <taxon>Pentapetalae</taxon>
        <taxon>rosids</taxon>
        <taxon>malvids</taxon>
        <taxon>Sapindales</taxon>
        <taxon>Rutaceae</taxon>
        <taxon>Aurantioideae</taxon>
        <taxon>Citrus</taxon>
    </lineage>
</organism>
<dbReference type="Proteomes" id="UP000030687">
    <property type="component" value="Unassembled WGS sequence"/>
</dbReference>
<evidence type="ECO:0000313" key="2">
    <source>
        <dbReference type="Proteomes" id="UP000030687"/>
    </source>
</evidence>
<sequence length="69" mass="8210">MVCFCKDRQHSVCFLYDDQHDEHYVQHSDSNVEVIGSWDDVISTCNTKCLLPKFLFFVNKDSKYFGNRR</sequence>